<name>A0ABV6ESR7_9BRAD</name>
<dbReference type="RefSeq" id="WP_378388077.1">
    <property type="nucleotide sequence ID" value="NZ_JBHLWM010000005.1"/>
</dbReference>
<protein>
    <submittedName>
        <fullName evidence="2">Twin-arginine translocation pathway signal protein</fullName>
    </submittedName>
</protein>
<keyword evidence="3" id="KW-1185">Reference proteome</keyword>
<keyword evidence="1" id="KW-0812">Transmembrane</keyword>
<comment type="caution">
    <text evidence="2">The sequence shown here is derived from an EMBL/GenBank/DDBJ whole genome shotgun (WGS) entry which is preliminary data.</text>
</comment>
<evidence type="ECO:0000256" key="1">
    <source>
        <dbReference type="SAM" id="Phobius"/>
    </source>
</evidence>
<accession>A0ABV6ESR7</accession>
<reference evidence="2 3" key="1">
    <citation type="submission" date="2024-09" db="EMBL/GenBank/DDBJ databases">
        <authorList>
            <person name="Sun Q."/>
            <person name="Mori K."/>
        </authorList>
    </citation>
    <scope>NUCLEOTIDE SEQUENCE [LARGE SCALE GENOMIC DNA]</scope>
    <source>
        <strain evidence="2 3">KCTC 23279</strain>
    </source>
</reference>
<sequence length="45" mass="4756">MQQTDVHPNLFGWLTGRDIVAGLVMAAVALTLTPVIGLLLLLLLG</sequence>
<keyword evidence="1" id="KW-1133">Transmembrane helix</keyword>
<proteinExistence type="predicted"/>
<keyword evidence="1" id="KW-0472">Membrane</keyword>
<evidence type="ECO:0000313" key="2">
    <source>
        <dbReference type="EMBL" id="MFC0241277.1"/>
    </source>
</evidence>
<organism evidence="2 3">
    <name type="scientific">Rhodopseudomonas telluris</name>
    <dbReference type="NCBI Taxonomy" id="644215"/>
    <lineage>
        <taxon>Bacteria</taxon>
        <taxon>Pseudomonadati</taxon>
        <taxon>Pseudomonadota</taxon>
        <taxon>Alphaproteobacteria</taxon>
        <taxon>Hyphomicrobiales</taxon>
        <taxon>Nitrobacteraceae</taxon>
        <taxon>Rhodopseudomonas</taxon>
    </lineage>
</organism>
<dbReference type="Proteomes" id="UP001589775">
    <property type="component" value="Unassembled WGS sequence"/>
</dbReference>
<evidence type="ECO:0000313" key="3">
    <source>
        <dbReference type="Proteomes" id="UP001589775"/>
    </source>
</evidence>
<gene>
    <name evidence="2" type="ORF">ACFFJ6_12405</name>
</gene>
<dbReference type="EMBL" id="JBHLWM010000005">
    <property type="protein sequence ID" value="MFC0241277.1"/>
    <property type="molecule type" value="Genomic_DNA"/>
</dbReference>
<feature type="transmembrane region" description="Helical" evidence="1">
    <location>
        <begin position="20"/>
        <end position="44"/>
    </location>
</feature>